<organism evidence="4 5">
    <name type="scientific">Pristionchus mayeri</name>
    <dbReference type="NCBI Taxonomy" id="1317129"/>
    <lineage>
        <taxon>Eukaryota</taxon>
        <taxon>Metazoa</taxon>
        <taxon>Ecdysozoa</taxon>
        <taxon>Nematoda</taxon>
        <taxon>Chromadorea</taxon>
        <taxon>Rhabditida</taxon>
        <taxon>Rhabditina</taxon>
        <taxon>Diplogasteromorpha</taxon>
        <taxon>Diplogasteroidea</taxon>
        <taxon>Neodiplogasteridae</taxon>
        <taxon>Pristionchus</taxon>
    </lineage>
</organism>
<evidence type="ECO:0000313" key="4">
    <source>
        <dbReference type="EMBL" id="GMR46347.1"/>
    </source>
</evidence>
<dbReference type="SUPFAM" id="SSF54637">
    <property type="entry name" value="Thioesterase/thiol ester dehydrase-isomerase"/>
    <property type="match status" value="1"/>
</dbReference>
<dbReference type="InterPro" id="IPR029069">
    <property type="entry name" value="HotDog_dom_sf"/>
</dbReference>
<evidence type="ECO:0000256" key="2">
    <source>
        <dbReference type="ARBA" id="ARBA00022801"/>
    </source>
</evidence>
<feature type="domain" description="Acyl-CoA thioesterase-like N-terminal HotDog" evidence="3">
    <location>
        <begin position="32"/>
        <end position="108"/>
    </location>
</feature>
<dbReference type="EMBL" id="BTRK01000004">
    <property type="protein sequence ID" value="GMR46347.1"/>
    <property type="molecule type" value="Genomic_DNA"/>
</dbReference>
<evidence type="ECO:0000259" key="3">
    <source>
        <dbReference type="Pfam" id="PF13622"/>
    </source>
</evidence>
<dbReference type="GO" id="GO:0009062">
    <property type="term" value="P:fatty acid catabolic process"/>
    <property type="evidence" value="ECO:0007669"/>
    <property type="project" value="TreeGrafter"/>
</dbReference>
<dbReference type="Gene3D" id="2.40.160.210">
    <property type="entry name" value="Acyl-CoA thioesterase, double hotdog domain"/>
    <property type="match status" value="1"/>
</dbReference>
<accession>A0AAN5HZC6</accession>
<feature type="non-terminal residue" evidence="4">
    <location>
        <position position="1"/>
    </location>
</feature>
<dbReference type="InterPro" id="IPR003703">
    <property type="entry name" value="Acyl_CoA_thio"/>
</dbReference>
<dbReference type="PANTHER" id="PTHR11066">
    <property type="entry name" value="ACYL-COA THIOESTERASE"/>
    <property type="match status" value="1"/>
</dbReference>
<reference evidence="5" key="1">
    <citation type="submission" date="2022-10" db="EMBL/GenBank/DDBJ databases">
        <title>Genome assembly of Pristionchus species.</title>
        <authorList>
            <person name="Yoshida K."/>
            <person name="Sommer R.J."/>
        </authorList>
    </citation>
    <scope>NUCLEOTIDE SEQUENCE [LARGE SCALE GENOMIC DNA]</scope>
    <source>
        <strain evidence="5">RS5460</strain>
    </source>
</reference>
<gene>
    <name evidence="4" type="ORF">PMAYCL1PPCAC_16542</name>
</gene>
<comment type="caution">
    <text evidence="4">The sequence shown here is derived from an EMBL/GenBank/DDBJ whole genome shotgun (WGS) entry which is preliminary data.</text>
</comment>
<dbReference type="CDD" id="cd03445">
    <property type="entry name" value="Thioesterase_II_repeat2"/>
    <property type="match status" value="1"/>
</dbReference>
<protein>
    <recommendedName>
        <fullName evidence="3">Acyl-CoA thioesterase-like N-terminal HotDog domain-containing protein</fullName>
    </recommendedName>
</protein>
<proteinExistence type="inferred from homology"/>
<dbReference type="GO" id="GO:0005782">
    <property type="term" value="C:peroxisomal matrix"/>
    <property type="evidence" value="ECO:0007669"/>
    <property type="project" value="TreeGrafter"/>
</dbReference>
<evidence type="ECO:0000313" key="5">
    <source>
        <dbReference type="Proteomes" id="UP001328107"/>
    </source>
</evidence>
<evidence type="ECO:0000256" key="1">
    <source>
        <dbReference type="ARBA" id="ARBA00006538"/>
    </source>
</evidence>
<dbReference type="InterPro" id="IPR049449">
    <property type="entry name" value="TesB_ACOT8-like_N"/>
</dbReference>
<dbReference type="InterPro" id="IPR042171">
    <property type="entry name" value="Acyl-CoA_hotdog"/>
</dbReference>
<keyword evidence="5" id="KW-1185">Reference proteome</keyword>
<dbReference type="Pfam" id="PF13622">
    <property type="entry name" value="4HBT_3"/>
    <property type="match status" value="1"/>
</dbReference>
<dbReference type="AlphaFoldDB" id="A0AAN5HZC6"/>
<keyword evidence="2" id="KW-0378">Hydrolase</keyword>
<sequence length="120" mass="13397">GKVPKLFELEKIEQNLLRATRLSTSFQQSPKSAYGGLIMAQALSAAESTLSESFKPHSMHSYFIMSVDPALAVDYRVRRLRDGKSLCSRSVEATQNGNIVFTMQASFQAIDEKLRPCVLR</sequence>
<name>A0AAN5HZC6_9BILA</name>
<dbReference type="PANTHER" id="PTHR11066:SF34">
    <property type="entry name" value="ACYL-COENZYME A THIOESTERASE 8"/>
    <property type="match status" value="1"/>
</dbReference>
<feature type="non-terminal residue" evidence="4">
    <location>
        <position position="120"/>
    </location>
</feature>
<comment type="similarity">
    <text evidence="1">Belongs to the C/M/P thioester hydrolase family.</text>
</comment>
<dbReference type="Proteomes" id="UP001328107">
    <property type="component" value="Unassembled WGS sequence"/>
</dbReference>
<dbReference type="GO" id="GO:0006637">
    <property type="term" value="P:acyl-CoA metabolic process"/>
    <property type="evidence" value="ECO:0007669"/>
    <property type="project" value="InterPro"/>
</dbReference>
<dbReference type="GO" id="GO:0047617">
    <property type="term" value="F:fatty acyl-CoA hydrolase activity"/>
    <property type="evidence" value="ECO:0007669"/>
    <property type="project" value="InterPro"/>
</dbReference>